<dbReference type="NCBIfam" id="TIGR02174">
    <property type="entry name" value="CXXU_selWTH"/>
    <property type="match status" value="1"/>
</dbReference>
<keyword evidence="3" id="KW-1185">Reference proteome</keyword>
<dbReference type="PANTHER" id="PTHR36417">
    <property type="entry name" value="SELENOPROTEIN DOMAIN PROTEIN (AFU_ORTHOLOGUE AFUA_1G05220)"/>
    <property type="match status" value="1"/>
</dbReference>
<dbReference type="Pfam" id="PF10262">
    <property type="entry name" value="Rdx"/>
    <property type="match status" value="1"/>
</dbReference>
<dbReference type="AlphaFoldDB" id="A0A1L0BCD3"/>
<protein>
    <submittedName>
        <fullName evidence="2">CIC11C00000004457</fullName>
    </submittedName>
</protein>
<dbReference type="Gene3D" id="3.40.30.10">
    <property type="entry name" value="Glutaredoxin"/>
    <property type="match status" value="1"/>
</dbReference>
<dbReference type="InterPro" id="IPR011893">
    <property type="entry name" value="Selenoprotein_Rdx-typ"/>
</dbReference>
<evidence type="ECO:0000256" key="1">
    <source>
        <dbReference type="ARBA" id="ARBA00023284"/>
    </source>
</evidence>
<dbReference type="PANTHER" id="PTHR36417:SF2">
    <property type="entry name" value="SELENOPROTEIN DOMAIN PROTEIN (AFU_ORTHOLOGUE AFUA_1G05220)"/>
    <property type="match status" value="1"/>
</dbReference>
<dbReference type="SUPFAM" id="SSF52833">
    <property type="entry name" value="Thioredoxin-like"/>
    <property type="match status" value="1"/>
</dbReference>
<dbReference type="OrthoDB" id="60822at2759"/>
<evidence type="ECO:0000313" key="3">
    <source>
        <dbReference type="Proteomes" id="UP000182334"/>
    </source>
</evidence>
<keyword evidence="1" id="KW-0676">Redox-active center</keyword>
<dbReference type="EMBL" id="LT635756">
    <property type="protein sequence ID" value="SGZ47492.1"/>
    <property type="molecule type" value="Genomic_DNA"/>
</dbReference>
<proteinExistence type="predicted"/>
<accession>A0A1L0BCD3</accession>
<gene>
    <name evidence="2" type="ORF">SAMEA4029010_CIC11G00000004457</name>
</gene>
<name>A0A1L0BCD3_9ASCO</name>
<organism evidence="2 3">
    <name type="scientific">Sungouiella intermedia</name>
    <dbReference type="NCBI Taxonomy" id="45354"/>
    <lineage>
        <taxon>Eukaryota</taxon>
        <taxon>Fungi</taxon>
        <taxon>Dikarya</taxon>
        <taxon>Ascomycota</taxon>
        <taxon>Saccharomycotina</taxon>
        <taxon>Pichiomycetes</taxon>
        <taxon>Metschnikowiaceae</taxon>
        <taxon>Sungouiella</taxon>
    </lineage>
</organism>
<sequence length="128" mass="15125">MPSVAIEFCAKCKWHNRAIWYTQEVLQTFSDPEKNLVTEVSVRPRYDQPGLFQVLVSRNGDEKVIYRRKMKKTEEKQDEDFYYDGFPDSKLLKQLIRNELFPEQGLGHVDKHNDDNLLTVCKPCQDNE</sequence>
<evidence type="ECO:0000313" key="2">
    <source>
        <dbReference type="EMBL" id="SGZ47492.1"/>
    </source>
</evidence>
<reference evidence="2 3" key="1">
    <citation type="submission" date="2016-10" db="EMBL/GenBank/DDBJ databases">
        <authorList>
            <person name="de Groot N.N."/>
        </authorList>
    </citation>
    <scope>NUCLEOTIDE SEQUENCE [LARGE SCALE GENOMIC DNA]</scope>
    <source>
        <strain evidence="2 3">CBS 141442</strain>
    </source>
</reference>
<dbReference type="InterPro" id="IPR036249">
    <property type="entry name" value="Thioredoxin-like_sf"/>
</dbReference>
<dbReference type="Proteomes" id="UP000182334">
    <property type="component" value="Chromosome I"/>
</dbReference>